<sequence>SGHLHDIANFVVKHTLQSSEIFNCLKLTWISDPKYDFPIRTEGKHNRKFQYKYLEIFPWLAYSEINKGAYCKWCVVLAFSGGGSGNQPLKNLVREPMTKYKNAMADLNEHSKTKYHNIISSERAKDFLKNYENGDQTAVNVLLSNQKKEIIEHNRKRLTPIIKTILFCARNNLPLRGHRESGSLKFDNVREDCLSGNQGIFRTLLSFRMESGDRDLKSHFDISAK</sequence>
<accession>A0A6G0VI81</accession>
<protein>
    <recommendedName>
        <fullName evidence="3">Zinc finger MYM-type protein 1-like</fullName>
    </recommendedName>
</protein>
<dbReference type="AlphaFoldDB" id="A0A6G0VI81"/>
<evidence type="ECO:0008006" key="3">
    <source>
        <dbReference type="Google" id="ProtNLM"/>
    </source>
</evidence>
<dbReference type="OrthoDB" id="6602453at2759"/>
<gene>
    <name evidence="1" type="ORF">FWK35_00037862</name>
</gene>
<name>A0A6G0VI81_APHCR</name>
<reference evidence="1 2" key="1">
    <citation type="submission" date="2019-08" db="EMBL/GenBank/DDBJ databases">
        <title>Whole genome of Aphis craccivora.</title>
        <authorList>
            <person name="Voronova N.V."/>
            <person name="Shulinski R.S."/>
            <person name="Bandarenka Y.V."/>
            <person name="Zhorov D.G."/>
            <person name="Warner D."/>
        </authorList>
    </citation>
    <scope>NUCLEOTIDE SEQUENCE [LARGE SCALE GENOMIC DNA]</scope>
    <source>
        <strain evidence="1">180601</strain>
        <tissue evidence="1">Whole Body</tissue>
    </source>
</reference>
<proteinExistence type="predicted"/>
<dbReference type="EMBL" id="VUJU01016825">
    <property type="protein sequence ID" value="KAF0687403.1"/>
    <property type="molecule type" value="Genomic_DNA"/>
</dbReference>
<keyword evidence="2" id="KW-1185">Reference proteome</keyword>
<evidence type="ECO:0000313" key="1">
    <source>
        <dbReference type="EMBL" id="KAF0687403.1"/>
    </source>
</evidence>
<dbReference type="Proteomes" id="UP000478052">
    <property type="component" value="Unassembled WGS sequence"/>
</dbReference>
<feature type="non-terminal residue" evidence="1">
    <location>
        <position position="225"/>
    </location>
</feature>
<feature type="non-terminal residue" evidence="1">
    <location>
        <position position="1"/>
    </location>
</feature>
<comment type="caution">
    <text evidence="1">The sequence shown here is derived from an EMBL/GenBank/DDBJ whole genome shotgun (WGS) entry which is preliminary data.</text>
</comment>
<organism evidence="1 2">
    <name type="scientific">Aphis craccivora</name>
    <name type="common">Cowpea aphid</name>
    <dbReference type="NCBI Taxonomy" id="307492"/>
    <lineage>
        <taxon>Eukaryota</taxon>
        <taxon>Metazoa</taxon>
        <taxon>Ecdysozoa</taxon>
        <taxon>Arthropoda</taxon>
        <taxon>Hexapoda</taxon>
        <taxon>Insecta</taxon>
        <taxon>Pterygota</taxon>
        <taxon>Neoptera</taxon>
        <taxon>Paraneoptera</taxon>
        <taxon>Hemiptera</taxon>
        <taxon>Sternorrhyncha</taxon>
        <taxon>Aphidomorpha</taxon>
        <taxon>Aphidoidea</taxon>
        <taxon>Aphididae</taxon>
        <taxon>Aphidini</taxon>
        <taxon>Aphis</taxon>
        <taxon>Aphis</taxon>
    </lineage>
</organism>
<evidence type="ECO:0000313" key="2">
    <source>
        <dbReference type="Proteomes" id="UP000478052"/>
    </source>
</evidence>